<gene>
    <name evidence="5" type="ORF">SYN_00903</name>
</gene>
<dbReference type="eggNOG" id="COG0860">
    <property type="taxonomic scope" value="Bacteria"/>
</dbReference>
<dbReference type="STRING" id="56780.SYN_00903"/>
<reference evidence="5 6" key="1">
    <citation type="journal article" date="2007" name="Proc. Natl. Acad. Sci. U.S.A.">
        <title>The genome of Syntrophus aciditrophicus: life at the thermodynamic limit of microbial growth.</title>
        <authorList>
            <person name="McInerney M.J."/>
            <person name="Rohlin L."/>
            <person name="Mouttaki H."/>
            <person name="Kim U."/>
            <person name="Krupp R.S."/>
            <person name="Rios-Hernandez L."/>
            <person name="Sieber J."/>
            <person name="Struchtemeyer C.G."/>
            <person name="Bhattacharyya A."/>
            <person name="Campbell J.W."/>
            <person name="Gunsalus R.P."/>
        </authorList>
    </citation>
    <scope>NUCLEOTIDE SEQUENCE [LARGE SCALE GENOMIC DNA]</scope>
    <source>
        <strain evidence="5 6">SB</strain>
    </source>
</reference>
<evidence type="ECO:0000259" key="4">
    <source>
        <dbReference type="SMART" id="SM00646"/>
    </source>
</evidence>
<name>Q2LTS4_SYNAS</name>
<protein>
    <recommendedName>
        <fullName evidence="2">N-acetylmuramoyl-L-alanine amidase</fullName>
        <ecNumber evidence="2">3.5.1.28</ecNumber>
    </recommendedName>
</protein>
<dbReference type="InterPro" id="IPR050695">
    <property type="entry name" value="N-acetylmuramoyl_amidase_3"/>
</dbReference>
<dbReference type="SUPFAM" id="SSF53187">
    <property type="entry name" value="Zn-dependent exopeptidases"/>
    <property type="match status" value="1"/>
</dbReference>
<dbReference type="PANTHER" id="PTHR30404:SF0">
    <property type="entry name" value="N-ACETYLMURAMOYL-L-ALANINE AMIDASE AMIC"/>
    <property type="match status" value="1"/>
</dbReference>
<keyword evidence="3 5" id="KW-0378">Hydrolase</keyword>
<evidence type="ECO:0000256" key="1">
    <source>
        <dbReference type="ARBA" id="ARBA00001561"/>
    </source>
</evidence>
<dbReference type="Proteomes" id="UP000001933">
    <property type="component" value="Chromosome"/>
</dbReference>
<proteinExistence type="predicted"/>
<keyword evidence="6" id="KW-1185">Reference proteome</keyword>
<dbReference type="GO" id="GO:0008745">
    <property type="term" value="F:N-acetylmuramoyl-L-alanine amidase activity"/>
    <property type="evidence" value="ECO:0007669"/>
    <property type="project" value="UniProtKB-EC"/>
</dbReference>
<dbReference type="InterPro" id="IPR002508">
    <property type="entry name" value="MurNAc-LAA_cat"/>
</dbReference>
<dbReference type="HOGENOM" id="CLU_014322_7_1_7"/>
<dbReference type="EC" id="3.5.1.28" evidence="2"/>
<dbReference type="AlphaFoldDB" id="Q2LTS4"/>
<sequence>MVNSTCKNKRAFCAVILLFVFSLLPLSISPAYGGLFVMIDPSHGGPDRGVKFSDEFYEKDVTLAIALMIQKELASTPAIRVQLTRDTDRELNIQEREQIVRRAAPDVFISLHINAGFGKKASGFEIYFPGFKGQTQGDSGDSSVILKDMQRNKYLNDSVRLAYILQKNLEQVFPRKGRGLREAPVPIIEGIAKPALVIELGFVSNPEDRKKITERDIQSSIADAISRSIKELY</sequence>
<comment type="catalytic activity">
    <reaction evidence="1">
        <text>Hydrolyzes the link between N-acetylmuramoyl residues and L-amino acid residues in certain cell-wall glycopeptides.</text>
        <dbReference type="EC" id="3.5.1.28"/>
    </reaction>
</comment>
<dbReference type="InParanoid" id="Q2LTS4"/>
<dbReference type="PANTHER" id="PTHR30404">
    <property type="entry name" value="N-ACETYLMURAMOYL-L-ALANINE AMIDASE"/>
    <property type="match status" value="1"/>
</dbReference>
<dbReference type="FunCoup" id="Q2LTS4">
    <property type="interactions" value="255"/>
</dbReference>
<organism evidence="5 6">
    <name type="scientific">Syntrophus aciditrophicus (strain SB)</name>
    <dbReference type="NCBI Taxonomy" id="56780"/>
    <lineage>
        <taxon>Bacteria</taxon>
        <taxon>Pseudomonadati</taxon>
        <taxon>Thermodesulfobacteriota</taxon>
        <taxon>Syntrophia</taxon>
        <taxon>Syntrophales</taxon>
        <taxon>Syntrophaceae</taxon>
        <taxon>Syntrophus</taxon>
    </lineage>
</organism>
<evidence type="ECO:0000256" key="3">
    <source>
        <dbReference type="ARBA" id="ARBA00022801"/>
    </source>
</evidence>
<evidence type="ECO:0000256" key="2">
    <source>
        <dbReference type="ARBA" id="ARBA00011901"/>
    </source>
</evidence>
<feature type="domain" description="MurNAc-LAA" evidence="4">
    <location>
        <begin position="97"/>
        <end position="230"/>
    </location>
</feature>
<dbReference type="GO" id="GO:0009253">
    <property type="term" value="P:peptidoglycan catabolic process"/>
    <property type="evidence" value="ECO:0007669"/>
    <property type="project" value="InterPro"/>
</dbReference>
<dbReference type="CDD" id="cd02696">
    <property type="entry name" value="MurNAc-LAA"/>
    <property type="match status" value="1"/>
</dbReference>
<evidence type="ECO:0000313" key="5">
    <source>
        <dbReference type="EMBL" id="ABC77483.1"/>
    </source>
</evidence>
<dbReference type="GO" id="GO:0030288">
    <property type="term" value="C:outer membrane-bounded periplasmic space"/>
    <property type="evidence" value="ECO:0007669"/>
    <property type="project" value="TreeGrafter"/>
</dbReference>
<dbReference type="Pfam" id="PF01520">
    <property type="entry name" value="Amidase_3"/>
    <property type="match status" value="1"/>
</dbReference>
<accession>Q2LTS4</accession>
<dbReference type="SMART" id="SM00646">
    <property type="entry name" value="Ami_3"/>
    <property type="match status" value="1"/>
</dbReference>
<dbReference type="Gene3D" id="3.40.630.40">
    <property type="entry name" value="Zn-dependent exopeptidases"/>
    <property type="match status" value="1"/>
</dbReference>
<dbReference type="EMBL" id="CP000252">
    <property type="protein sequence ID" value="ABC77483.1"/>
    <property type="molecule type" value="Genomic_DNA"/>
</dbReference>
<evidence type="ECO:0000313" key="6">
    <source>
        <dbReference type="Proteomes" id="UP000001933"/>
    </source>
</evidence>
<dbReference type="KEGG" id="sat:SYN_00903"/>